<organism evidence="2 3">
    <name type="scientific">Streblomastix strix</name>
    <dbReference type="NCBI Taxonomy" id="222440"/>
    <lineage>
        <taxon>Eukaryota</taxon>
        <taxon>Metamonada</taxon>
        <taxon>Preaxostyla</taxon>
        <taxon>Oxymonadida</taxon>
        <taxon>Streblomastigidae</taxon>
        <taxon>Streblomastix</taxon>
    </lineage>
</organism>
<sequence>MVYGPSTSSSLVAFVVPEWDLLLSKDKEKETKSNKWGQGLVKKYWDDIESSSSSKEKQQIKEEKIEIKETEQKKEIKEKINENEEKKEKEKNEDGSNQNEKGPDIVLGPDELEQKRKQEEKEAAEKEAEQKPSKSDSESFTSPWDLRQKLHRDPEVKKFLLEAIKKTAEANPDKVRRFEIPRGIVVSVEEWTDLNGCMTPSFKMKRDFIRNRDKTEFDHELVAIERQDREQLK</sequence>
<dbReference type="EMBL" id="SNRW01010901">
    <property type="protein sequence ID" value="KAA6375909.1"/>
    <property type="molecule type" value="Genomic_DNA"/>
</dbReference>
<dbReference type="AlphaFoldDB" id="A0A5J4UZG7"/>
<evidence type="ECO:0000313" key="3">
    <source>
        <dbReference type="Proteomes" id="UP000324800"/>
    </source>
</evidence>
<proteinExistence type="predicted"/>
<feature type="region of interest" description="Disordered" evidence="1">
    <location>
        <begin position="47"/>
        <end position="149"/>
    </location>
</feature>
<feature type="compositionally biased region" description="Basic and acidic residues" evidence="1">
    <location>
        <begin position="54"/>
        <end position="94"/>
    </location>
</feature>
<feature type="compositionally biased region" description="Basic and acidic residues" evidence="1">
    <location>
        <begin position="112"/>
        <end position="137"/>
    </location>
</feature>
<evidence type="ECO:0000313" key="2">
    <source>
        <dbReference type="EMBL" id="KAA6375909.1"/>
    </source>
</evidence>
<reference evidence="2 3" key="1">
    <citation type="submission" date="2019-03" db="EMBL/GenBank/DDBJ databases">
        <title>Single cell metagenomics reveals metabolic interactions within the superorganism composed of flagellate Streblomastix strix and complex community of Bacteroidetes bacteria on its surface.</title>
        <authorList>
            <person name="Treitli S.C."/>
            <person name="Kolisko M."/>
            <person name="Husnik F."/>
            <person name="Keeling P."/>
            <person name="Hampl V."/>
        </authorList>
    </citation>
    <scope>NUCLEOTIDE SEQUENCE [LARGE SCALE GENOMIC DNA]</scope>
    <source>
        <strain evidence="2">ST1C</strain>
    </source>
</reference>
<name>A0A5J4UZG7_9EUKA</name>
<evidence type="ECO:0000256" key="1">
    <source>
        <dbReference type="SAM" id="MobiDB-lite"/>
    </source>
</evidence>
<gene>
    <name evidence="2" type="ORF">EZS28_028562</name>
</gene>
<dbReference type="Proteomes" id="UP000324800">
    <property type="component" value="Unassembled WGS sequence"/>
</dbReference>
<comment type="caution">
    <text evidence="2">The sequence shown here is derived from an EMBL/GenBank/DDBJ whole genome shotgun (WGS) entry which is preliminary data.</text>
</comment>
<protein>
    <submittedName>
        <fullName evidence="2">Uncharacterized protein</fullName>
    </submittedName>
</protein>
<accession>A0A5J4UZG7</accession>